<dbReference type="Proteomes" id="UP000471166">
    <property type="component" value="Unassembled WGS sequence"/>
</dbReference>
<gene>
    <name evidence="1" type="ORF">GV791_16510</name>
</gene>
<protein>
    <submittedName>
        <fullName evidence="1">DUF4254 domain-containing protein</fullName>
    </submittedName>
</protein>
<accession>A0A6P1CSB0</accession>
<dbReference type="InterPro" id="IPR025350">
    <property type="entry name" value="DUF4254"/>
</dbReference>
<organism evidence="1 2">
    <name type="scientific">Nocardia cyriacigeorgica</name>
    <dbReference type="NCBI Taxonomy" id="135487"/>
    <lineage>
        <taxon>Bacteria</taxon>
        <taxon>Bacillati</taxon>
        <taxon>Actinomycetota</taxon>
        <taxon>Actinomycetes</taxon>
        <taxon>Mycobacteriales</taxon>
        <taxon>Nocardiaceae</taxon>
        <taxon>Nocardia</taxon>
    </lineage>
</organism>
<dbReference type="AlphaFoldDB" id="A0A6P1CSB0"/>
<name>A0A6P1CSB0_9NOCA</name>
<dbReference type="EMBL" id="JAAGVB010000023">
    <property type="protein sequence ID" value="NEW34146.1"/>
    <property type="molecule type" value="Genomic_DNA"/>
</dbReference>
<dbReference type="PROSITE" id="PS51257">
    <property type="entry name" value="PROKAR_LIPOPROTEIN"/>
    <property type="match status" value="1"/>
</dbReference>
<comment type="caution">
    <text evidence="1">The sequence shown here is derived from an EMBL/GenBank/DDBJ whole genome shotgun (WGS) entry which is preliminary data.</text>
</comment>
<sequence length="146" mass="16056">MNKYTIKYLPSAPQLLSACRGFPDTNDTVIAAAFELGELHSVRITTTPDNTEQIDWRRAQLTHDIDHFVTLAVPVPFPGARIHTETIGRVIDRIAELTTMTYVALSGPSDAAYSEACAKLNELVSAYQDLVHDLAAGIRRLPHNGL</sequence>
<evidence type="ECO:0000313" key="2">
    <source>
        <dbReference type="Proteomes" id="UP000471166"/>
    </source>
</evidence>
<dbReference type="RefSeq" id="WP_163845532.1">
    <property type="nucleotide sequence ID" value="NZ_CP107969.1"/>
</dbReference>
<dbReference type="Pfam" id="PF14063">
    <property type="entry name" value="DUF4254"/>
    <property type="match status" value="1"/>
</dbReference>
<reference evidence="1 2" key="1">
    <citation type="submission" date="2020-01" db="EMBL/GenBank/DDBJ databases">
        <title>Genetics and antimicrobial susceptibilities of Nocardia species isolated from the soil; a comparison with species isolated from humans.</title>
        <authorList>
            <person name="Carrasco G."/>
            <person name="Monzon S."/>
            <person name="Sansegundo M."/>
            <person name="Garcia E."/>
            <person name="Garrido N."/>
            <person name="Medina M.J."/>
            <person name="Villalon P."/>
            <person name="Ramirez-Arocha A.C."/>
            <person name="Jimenez P."/>
            <person name="Cuesta I."/>
            <person name="Valdezate S."/>
        </authorList>
    </citation>
    <scope>NUCLEOTIDE SEQUENCE [LARGE SCALE GENOMIC DNA]</scope>
    <source>
        <strain evidence="1 2">CNM20110626</strain>
    </source>
</reference>
<evidence type="ECO:0000313" key="1">
    <source>
        <dbReference type="EMBL" id="NEW34146.1"/>
    </source>
</evidence>
<proteinExistence type="predicted"/>